<keyword evidence="3" id="KW-1185">Reference proteome</keyword>
<dbReference type="Gene3D" id="3.40.50.150">
    <property type="entry name" value="Vaccinia Virus protein VP39"/>
    <property type="match status" value="1"/>
</dbReference>
<evidence type="ECO:0000259" key="1">
    <source>
        <dbReference type="Pfam" id="PF02384"/>
    </source>
</evidence>
<feature type="domain" description="DNA methylase adenine-specific" evidence="1">
    <location>
        <begin position="134"/>
        <end position="276"/>
    </location>
</feature>
<dbReference type="GeneID" id="94349225"/>
<protein>
    <recommendedName>
        <fullName evidence="1">DNA methylase adenine-specific domain-containing protein</fullName>
    </recommendedName>
</protein>
<dbReference type="Proteomes" id="UP000294530">
    <property type="component" value="Unassembled WGS sequence"/>
</dbReference>
<name>A0A976FJ80_BRELC</name>
<dbReference type="EMBL" id="SHOA02000003">
    <property type="protein sequence ID" value="TDH67788.1"/>
    <property type="molecule type" value="Genomic_DNA"/>
</dbReference>
<evidence type="ECO:0000313" key="3">
    <source>
        <dbReference type="Proteomes" id="UP000294530"/>
    </source>
</evidence>
<reference evidence="2 3" key="1">
    <citation type="journal article" date="2021" name="Genome Biol.">
        <title>AFLAP: assembly-free linkage analysis pipeline using k-mers from genome sequencing data.</title>
        <authorList>
            <person name="Fletcher K."/>
            <person name="Zhang L."/>
            <person name="Gil J."/>
            <person name="Han R."/>
            <person name="Cavanaugh K."/>
            <person name="Michelmore R."/>
        </authorList>
    </citation>
    <scope>NUCLEOTIDE SEQUENCE [LARGE SCALE GENOMIC DNA]</scope>
    <source>
        <strain evidence="2 3">SF5</strain>
    </source>
</reference>
<dbReference type="KEGG" id="blac:94349225"/>
<dbReference type="AlphaFoldDB" id="A0A976FJ80"/>
<dbReference type="GO" id="GO:0008170">
    <property type="term" value="F:N-methyltransferase activity"/>
    <property type="evidence" value="ECO:0007669"/>
    <property type="project" value="InterPro"/>
</dbReference>
<dbReference type="RefSeq" id="XP_067817287.1">
    <property type="nucleotide sequence ID" value="XM_067963554.1"/>
</dbReference>
<dbReference type="InterPro" id="IPR029063">
    <property type="entry name" value="SAM-dependent_MTases_sf"/>
</dbReference>
<proteinExistence type="predicted"/>
<gene>
    <name evidence="2" type="ORF">CCR75_005473</name>
</gene>
<dbReference type="InterPro" id="IPR003356">
    <property type="entry name" value="DNA_methylase_A-5"/>
</dbReference>
<evidence type="ECO:0000313" key="2">
    <source>
        <dbReference type="EMBL" id="TDH67788.1"/>
    </source>
</evidence>
<dbReference type="OrthoDB" id="163071at2759"/>
<dbReference type="Pfam" id="PF02384">
    <property type="entry name" value="N6_Mtase"/>
    <property type="match status" value="1"/>
</dbReference>
<dbReference type="GO" id="GO:0003677">
    <property type="term" value="F:DNA binding"/>
    <property type="evidence" value="ECO:0007669"/>
    <property type="project" value="InterPro"/>
</dbReference>
<accession>A0A976FJ80</accession>
<dbReference type="SUPFAM" id="SSF53335">
    <property type="entry name" value="S-adenosyl-L-methionine-dependent methyltransferases"/>
    <property type="match status" value="1"/>
</dbReference>
<dbReference type="PRINTS" id="PR00507">
    <property type="entry name" value="N12N6MTFRASE"/>
</dbReference>
<organism evidence="2 3">
    <name type="scientific">Bremia lactucae</name>
    <name type="common">Lettuce downy mildew</name>
    <dbReference type="NCBI Taxonomy" id="4779"/>
    <lineage>
        <taxon>Eukaryota</taxon>
        <taxon>Sar</taxon>
        <taxon>Stramenopiles</taxon>
        <taxon>Oomycota</taxon>
        <taxon>Peronosporomycetes</taxon>
        <taxon>Peronosporales</taxon>
        <taxon>Peronosporaceae</taxon>
        <taxon>Bremia</taxon>
    </lineage>
</organism>
<dbReference type="CDD" id="cd02440">
    <property type="entry name" value="AdoMet_MTases"/>
    <property type="match status" value="1"/>
</dbReference>
<comment type="caution">
    <text evidence="2">The sequence shown here is derived from an EMBL/GenBank/DDBJ whole genome shotgun (WGS) entry which is preliminary data.</text>
</comment>
<sequence length="355" mass="40198">MSSLSLRGYSPHRGRFLLQTSLSHNSNDLCSTSLERDRIIEREIVDLQHWDRQLHSNIGSSFQRLPTKRLRKLMTIHWVRCDLAAGWRKELQKNVRVCEDWINAAFAQLPTPHQIEFVDDDLYAATKRQRSIARAATKNARDLQQYFSSAELVELVVHMAMMHLQTKQVTDVVWLEPSCGDGRFLTALLRAGAQHVVGYEIDKRLHDLARNSVQQVAKEVAEVNEDSKIKAQVHAGDFLVSESSISKENFVVAIGNPPFGAKGGDGSDLVHNFYRHSASAWRARVVAFIVPERCSRPSFVSATLRMLQDGEKEDIVWTLVKELPLNDFSFEFGTGNSAKRVRQPSNLQLFACSTL</sequence>